<dbReference type="NCBIfam" id="TIGR01229">
    <property type="entry name" value="rocF_arginase"/>
    <property type="match status" value="1"/>
</dbReference>
<reference evidence="13" key="1">
    <citation type="submission" date="2021-01" db="EMBL/GenBank/DDBJ databases">
        <authorList>
            <person name="Corre E."/>
            <person name="Pelletier E."/>
            <person name="Niang G."/>
            <person name="Scheremetjew M."/>
            <person name="Finn R."/>
            <person name="Kale V."/>
            <person name="Holt S."/>
            <person name="Cochrane G."/>
            <person name="Meng A."/>
            <person name="Brown T."/>
            <person name="Cohen L."/>
        </authorList>
    </citation>
    <scope>NUCLEOTIDE SEQUENCE</scope>
    <source>
        <strain evidence="13">MM31A-1</strain>
    </source>
</reference>
<comment type="catalytic activity">
    <reaction evidence="8 11">
        <text>L-arginine + H2O = urea + L-ornithine</text>
        <dbReference type="Rhea" id="RHEA:20569"/>
        <dbReference type="ChEBI" id="CHEBI:15377"/>
        <dbReference type="ChEBI" id="CHEBI:16199"/>
        <dbReference type="ChEBI" id="CHEBI:32682"/>
        <dbReference type="ChEBI" id="CHEBI:46911"/>
        <dbReference type="EC" id="3.5.3.1"/>
    </reaction>
</comment>
<protein>
    <recommendedName>
        <fullName evidence="3 11">Arginase</fullName>
        <ecNumber evidence="2 11">3.5.3.1</ecNumber>
    </recommendedName>
</protein>
<sequence length="382" mass="41258">MFATKSIFQREILPRTNVAFARIRSSSYTSSSNAENPAGAGYGNVHDQMLPPSQEECNRMFKHTQRPKTVSVIGAPMTFGQPYSGTDFGPQLLREEGLLESLKSIGWRIHDHGNLDFKQISQNSDINHTAEMPGAKNSTIVGKGCEMVAHAVAESLKNNQFPLILGGDHSIGAGTLAGLLSVNPNTGVIWVDAHADLNTPTLSESGNMHGMPVGLMMKGIAQDPSKIPGFEWMGNPNMSNRLDPDSIVYIGLRDIDLSERRILRENNIKVFTMFDVDNLGIGKVMKSAIGHLLKKDANRPIHVSYDIDACDPLEAPATGTAVRGGLTYREAHFVAEAVARSGSLASAEIVELNPTLSDENGSKETVELGHGILTSLMGKTII</sequence>
<dbReference type="PRINTS" id="PR00116">
    <property type="entry name" value="ARGINASE"/>
</dbReference>
<evidence type="ECO:0000256" key="11">
    <source>
        <dbReference type="RuleBase" id="RU361159"/>
    </source>
</evidence>
<evidence type="ECO:0000256" key="8">
    <source>
        <dbReference type="ARBA" id="ARBA00047391"/>
    </source>
</evidence>
<dbReference type="GO" id="GO:0004053">
    <property type="term" value="F:arginase activity"/>
    <property type="evidence" value="ECO:0007669"/>
    <property type="project" value="UniProtKB-EC"/>
</dbReference>
<dbReference type="InterPro" id="IPR006035">
    <property type="entry name" value="Ureohydrolase"/>
</dbReference>
<comment type="cofactor">
    <cofactor evidence="11">
        <name>Mn(2+)</name>
        <dbReference type="ChEBI" id="CHEBI:29035"/>
    </cofactor>
    <text evidence="11">Binds 2 manganese ions per subunit.</text>
</comment>
<evidence type="ECO:0000313" key="13">
    <source>
        <dbReference type="EMBL" id="CAE0479451.1"/>
    </source>
</evidence>
<keyword evidence="6 10" id="KW-0378">Hydrolase</keyword>
<feature type="region of interest" description="Disordered" evidence="12">
    <location>
        <begin position="29"/>
        <end position="48"/>
    </location>
</feature>
<dbReference type="GO" id="GO:0005829">
    <property type="term" value="C:cytosol"/>
    <property type="evidence" value="ECO:0007669"/>
    <property type="project" value="TreeGrafter"/>
</dbReference>
<evidence type="ECO:0000256" key="4">
    <source>
        <dbReference type="ARBA" id="ARBA00022503"/>
    </source>
</evidence>
<dbReference type="Pfam" id="PF00491">
    <property type="entry name" value="Arginase"/>
    <property type="match status" value="1"/>
</dbReference>
<dbReference type="SUPFAM" id="SSF52768">
    <property type="entry name" value="Arginase/deacetylase"/>
    <property type="match status" value="1"/>
</dbReference>
<evidence type="ECO:0000256" key="5">
    <source>
        <dbReference type="ARBA" id="ARBA00022723"/>
    </source>
</evidence>
<evidence type="ECO:0000256" key="1">
    <source>
        <dbReference type="ARBA" id="ARBA00005098"/>
    </source>
</evidence>
<dbReference type="FunFam" id="3.40.800.10:FF:000012">
    <property type="entry name" value="Arginase"/>
    <property type="match status" value="1"/>
</dbReference>
<dbReference type="Gene3D" id="3.40.800.10">
    <property type="entry name" value="Ureohydrolase domain"/>
    <property type="match status" value="1"/>
</dbReference>
<dbReference type="AlphaFoldDB" id="A0A7S3QJZ8"/>
<gene>
    <name evidence="13" type="ORF">CDEB00056_LOCUS24305</name>
</gene>
<keyword evidence="7 11" id="KW-0464">Manganese</keyword>
<evidence type="ECO:0000256" key="9">
    <source>
        <dbReference type="PROSITE-ProRule" id="PRU00742"/>
    </source>
</evidence>
<dbReference type="PROSITE" id="PS51409">
    <property type="entry name" value="ARGINASE_2"/>
    <property type="match status" value="1"/>
</dbReference>
<keyword evidence="5 11" id="KW-0479">Metal-binding</keyword>
<dbReference type="PROSITE" id="PS01053">
    <property type="entry name" value="ARGINASE_1"/>
    <property type="match status" value="1"/>
</dbReference>
<evidence type="ECO:0000256" key="7">
    <source>
        <dbReference type="ARBA" id="ARBA00023211"/>
    </source>
</evidence>
<dbReference type="InterPro" id="IPR023696">
    <property type="entry name" value="Ureohydrolase_dom_sf"/>
</dbReference>
<dbReference type="EC" id="3.5.3.1" evidence="2 11"/>
<dbReference type="PANTHER" id="PTHR43782">
    <property type="entry name" value="ARGINASE"/>
    <property type="match status" value="1"/>
</dbReference>
<dbReference type="GO" id="GO:0030145">
    <property type="term" value="F:manganese ion binding"/>
    <property type="evidence" value="ECO:0007669"/>
    <property type="project" value="TreeGrafter"/>
</dbReference>
<evidence type="ECO:0000256" key="2">
    <source>
        <dbReference type="ARBA" id="ARBA00012168"/>
    </source>
</evidence>
<evidence type="ECO:0000256" key="12">
    <source>
        <dbReference type="SAM" id="MobiDB-lite"/>
    </source>
</evidence>
<dbReference type="PANTHER" id="PTHR43782:SF3">
    <property type="entry name" value="ARGINASE"/>
    <property type="match status" value="1"/>
</dbReference>
<dbReference type="GO" id="GO:0005634">
    <property type="term" value="C:nucleus"/>
    <property type="evidence" value="ECO:0007669"/>
    <property type="project" value="TreeGrafter"/>
</dbReference>
<proteinExistence type="inferred from homology"/>
<dbReference type="GO" id="GO:0000050">
    <property type="term" value="P:urea cycle"/>
    <property type="evidence" value="ECO:0007669"/>
    <property type="project" value="UniProtKB-UniPathway"/>
</dbReference>
<dbReference type="EMBL" id="HBIO01031704">
    <property type="protein sequence ID" value="CAE0479451.1"/>
    <property type="molecule type" value="Transcribed_RNA"/>
</dbReference>
<dbReference type="CDD" id="cd09989">
    <property type="entry name" value="Arginase"/>
    <property type="match status" value="1"/>
</dbReference>
<dbReference type="InterPro" id="IPR014033">
    <property type="entry name" value="Arginase"/>
</dbReference>
<keyword evidence="4 11" id="KW-0056">Arginine metabolism</keyword>
<evidence type="ECO:0000256" key="3">
    <source>
        <dbReference type="ARBA" id="ARBA00018123"/>
    </source>
</evidence>
<accession>A0A7S3QJZ8</accession>
<organism evidence="13">
    <name type="scientific">Chaetoceros debilis</name>
    <dbReference type="NCBI Taxonomy" id="122233"/>
    <lineage>
        <taxon>Eukaryota</taxon>
        <taxon>Sar</taxon>
        <taxon>Stramenopiles</taxon>
        <taxon>Ochrophyta</taxon>
        <taxon>Bacillariophyta</taxon>
        <taxon>Coscinodiscophyceae</taxon>
        <taxon>Chaetocerotophycidae</taxon>
        <taxon>Chaetocerotales</taxon>
        <taxon>Chaetocerotaceae</taxon>
        <taxon>Chaetoceros</taxon>
    </lineage>
</organism>
<dbReference type="GO" id="GO:0006525">
    <property type="term" value="P:arginine metabolic process"/>
    <property type="evidence" value="ECO:0007669"/>
    <property type="project" value="UniProtKB-KW"/>
</dbReference>
<evidence type="ECO:0000256" key="10">
    <source>
        <dbReference type="RuleBase" id="RU003684"/>
    </source>
</evidence>
<evidence type="ECO:0000256" key="6">
    <source>
        <dbReference type="ARBA" id="ARBA00022801"/>
    </source>
</evidence>
<name>A0A7S3QJZ8_9STRA</name>
<dbReference type="InterPro" id="IPR020855">
    <property type="entry name" value="Ureohydrolase_Mn_BS"/>
</dbReference>
<dbReference type="UniPathway" id="UPA00158">
    <property type="reaction ID" value="UER00270"/>
</dbReference>
<comment type="pathway">
    <text evidence="1">Nitrogen metabolism; urea cycle; L-ornithine and urea from L-arginine: step 1/1.</text>
</comment>
<comment type="similarity">
    <text evidence="9 10">Belongs to the arginase family.</text>
</comment>